<dbReference type="InterPro" id="IPR034660">
    <property type="entry name" value="DinB/YfiT-like"/>
</dbReference>
<dbReference type="RefSeq" id="WP_062422363.1">
    <property type="nucleotide sequence ID" value="NZ_BBYA01000010.1"/>
</dbReference>
<accession>A0A0P6WWK0</accession>
<dbReference type="AlphaFoldDB" id="A0A0P6WWK0"/>
<dbReference type="EMBL" id="LGCK01000014">
    <property type="protein sequence ID" value="KPL70471.1"/>
    <property type="molecule type" value="Genomic_DNA"/>
</dbReference>
<dbReference type="OrthoDB" id="162566at2"/>
<evidence type="ECO:0000313" key="2">
    <source>
        <dbReference type="Proteomes" id="UP000050430"/>
    </source>
</evidence>
<dbReference type="STRING" id="229920.ADM99_15150"/>
<evidence type="ECO:0000313" key="1">
    <source>
        <dbReference type="EMBL" id="KPL70471.1"/>
    </source>
</evidence>
<evidence type="ECO:0008006" key="3">
    <source>
        <dbReference type="Google" id="ProtNLM"/>
    </source>
</evidence>
<dbReference type="Pfam" id="PF08020">
    <property type="entry name" value="DUF1706"/>
    <property type="match status" value="1"/>
</dbReference>
<comment type="caution">
    <text evidence="1">The sequence shown here is derived from an EMBL/GenBank/DDBJ whole genome shotgun (WGS) entry which is preliminary data.</text>
</comment>
<dbReference type="PANTHER" id="PTHR40658">
    <property type="match status" value="1"/>
</dbReference>
<proteinExistence type="predicted"/>
<dbReference type="InterPro" id="IPR012550">
    <property type="entry name" value="DUF1706"/>
</dbReference>
<keyword evidence="2" id="KW-1185">Reference proteome</keyword>
<name>A0A0P6WWK0_9CHLR</name>
<protein>
    <recommendedName>
        <fullName evidence="3">ClbS/DfsB family four-helix bundle protein</fullName>
    </recommendedName>
</protein>
<organism evidence="1 2">
    <name type="scientific">Leptolinea tardivitalis</name>
    <dbReference type="NCBI Taxonomy" id="229920"/>
    <lineage>
        <taxon>Bacteria</taxon>
        <taxon>Bacillati</taxon>
        <taxon>Chloroflexota</taxon>
        <taxon>Anaerolineae</taxon>
        <taxon>Anaerolineales</taxon>
        <taxon>Anaerolineaceae</taxon>
        <taxon>Leptolinea</taxon>
    </lineage>
</organism>
<dbReference type="SUPFAM" id="SSF109854">
    <property type="entry name" value="DinB/YfiT-like putative metalloenzymes"/>
    <property type="match status" value="1"/>
</dbReference>
<gene>
    <name evidence="1" type="ORF">ADM99_15150</name>
</gene>
<sequence>MAKPTSKEDLLKEIDTERKKLEDFLAAIPADTMTHKKVVGEWTTKDVISHLIAWEQMVILWVKSGYEGKVFPVPAEGFKWSELPALNDKIFRDHKDEPLDVVVMQKFHDSHRQIVDLLKSLPEKDLFTPGLQKWQNKNMLIAYFKSSTSSHYLWARKEISRGLKG</sequence>
<dbReference type="Gene3D" id="1.20.120.450">
    <property type="entry name" value="dinb family like domain"/>
    <property type="match status" value="1"/>
</dbReference>
<dbReference type="Proteomes" id="UP000050430">
    <property type="component" value="Unassembled WGS sequence"/>
</dbReference>
<reference evidence="1 2" key="1">
    <citation type="submission" date="2015-07" db="EMBL/GenBank/DDBJ databases">
        <title>Genome sequence of Leptolinea tardivitalis DSM 16556.</title>
        <authorList>
            <person name="Hemp J."/>
            <person name="Ward L.M."/>
            <person name="Pace L.A."/>
            <person name="Fischer W.W."/>
        </authorList>
    </citation>
    <scope>NUCLEOTIDE SEQUENCE [LARGE SCALE GENOMIC DNA]</scope>
    <source>
        <strain evidence="1 2">YMTK-2</strain>
    </source>
</reference>
<dbReference type="PANTHER" id="PTHR40658:SF4">
    <property type="entry name" value="HYPOTHETICAL CYTOSOLIC PROTEIN"/>
    <property type="match status" value="1"/>
</dbReference>